<protein>
    <submittedName>
        <fullName evidence="2">Uncharacterized protein</fullName>
    </submittedName>
</protein>
<feature type="region of interest" description="Disordered" evidence="1">
    <location>
        <begin position="227"/>
        <end position="274"/>
    </location>
</feature>
<dbReference type="Proteomes" id="UP000368474">
    <property type="component" value="Unassembled WGS sequence"/>
</dbReference>
<dbReference type="EMBL" id="CABPSD010000001">
    <property type="protein sequence ID" value="VVD69644.1"/>
    <property type="molecule type" value="Genomic_DNA"/>
</dbReference>
<evidence type="ECO:0000256" key="1">
    <source>
        <dbReference type="SAM" id="MobiDB-lite"/>
    </source>
</evidence>
<feature type="compositionally biased region" description="Basic and acidic residues" evidence="1">
    <location>
        <begin position="239"/>
        <end position="274"/>
    </location>
</feature>
<proteinExistence type="predicted"/>
<dbReference type="RefSeq" id="WP_150565328.1">
    <property type="nucleotide sequence ID" value="NZ_CABPSD010000001.1"/>
</dbReference>
<organism evidence="2 3">
    <name type="scientific">Pandoraea morbifera</name>
    <dbReference type="NCBI Taxonomy" id="2508300"/>
    <lineage>
        <taxon>Bacteria</taxon>
        <taxon>Pseudomonadati</taxon>
        <taxon>Pseudomonadota</taxon>
        <taxon>Betaproteobacteria</taxon>
        <taxon>Burkholderiales</taxon>
        <taxon>Burkholderiaceae</taxon>
        <taxon>Pandoraea</taxon>
    </lineage>
</organism>
<sequence length="274" mass="31970">MIREFNNDQGFSVKIDKAADRVIVTTPNDYDVFNSLYFKLDRANNINYATKIAQDKNTITFAINQPLSELNEPANTTKFNQLFREMLSRHTNKQREFEELKKYADDVSHQKSWDRDGQLFSTFFNWGVPVEKLRDANGAAVMENGKAKVKPSFVAGEVVKATEFYVLMGDARNRDDVRYFRAIPTQNLLEAKELRNRAELIKERFPVGVMKFLGFDSKYKLSKLTDYQPKQAPQPQKENTLEAEQRQRDTYAQKLQERAKVKMQERTSEREKTL</sequence>
<evidence type="ECO:0000313" key="2">
    <source>
        <dbReference type="EMBL" id="VVD69644.1"/>
    </source>
</evidence>
<accession>A0A5E4S4Y6</accession>
<reference evidence="2 3" key="1">
    <citation type="submission" date="2019-08" db="EMBL/GenBank/DDBJ databases">
        <authorList>
            <person name="Peeters C."/>
        </authorList>
    </citation>
    <scope>NUCLEOTIDE SEQUENCE [LARGE SCALE GENOMIC DNA]</scope>
    <source>
        <strain evidence="2 3">LMG 31116</strain>
    </source>
</reference>
<name>A0A5E4S4Y6_9BURK</name>
<gene>
    <name evidence="2" type="ORF">PMO31116_00533</name>
</gene>
<dbReference type="AlphaFoldDB" id="A0A5E4S4Y6"/>
<keyword evidence="3" id="KW-1185">Reference proteome</keyword>
<evidence type="ECO:0000313" key="3">
    <source>
        <dbReference type="Proteomes" id="UP000368474"/>
    </source>
</evidence>